<feature type="transmembrane region" description="Helical" evidence="7">
    <location>
        <begin position="510"/>
        <end position="529"/>
    </location>
</feature>
<reference evidence="10" key="1">
    <citation type="submission" date="2022-02" db="EMBL/GenBank/DDBJ databases">
        <authorList>
            <person name="Lee M."/>
            <person name="Kim S.-J."/>
            <person name="Jung M.-Y."/>
        </authorList>
    </citation>
    <scope>NUCLEOTIDE SEQUENCE</scope>
    <source>
        <strain evidence="10">JHP9</strain>
    </source>
</reference>
<dbReference type="PANTHER" id="PTHR34820">
    <property type="entry name" value="INNER MEMBRANE PROTEIN YEBZ"/>
    <property type="match status" value="1"/>
</dbReference>
<dbReference type="Proteomes" id="UP001203761">
    <property type="component" value="Unassembled WGS sequence"/>
</dbReference>
<feature type="signal peptide" evidence="8">
    <location>
        <begin position="1"/>
        <end position="26"/>
    </location>
</feature>
<dbReference type="InterPro" id="IPR008457">
    <property type="entry name" value="Cu-R_CopD_dom"/>
</dbReference>
<keyword evidence="3 7" id="KW-0812">Transmembrane</keyword>
<dbReference type="RefSeq" id="WP_249736474.1">
    <property type="nucleotide sequence ID" value="NZ_JAKNCJ010000001.1"/>
</dbReference>
<sequence>MRPSGWIAAGAGLLLAAGLAVLAAQAAGAGNTVLLNAGAIARRGAPIASLLADLGGALTLGAAVLGGWILRRDADRVRALGLAAITAGIWTLAQLASLLLSYALATGQPVGDPRFGSDLHVYLGTELGLWLLAGTVLAAGTTTVAVLGSSRRLARILTVMATLTLFAKAMTGHASGASAHEAATSTMLVHLLAVGAWAGALGVLQLLPVGARGSVSAAADGPRADHTAGGTRGGAAHGVADRDDAAVVRGYSHLALISWIALAVSGVWALALRMNTPAEILTSPYVQLGVAKAVLLLVLGMIGWQQRRVLADAAAVSTGGGAGLGLYRRLALLELGLMTIAIALAAAMSSSPPPADATPVPGSIAELLTGYPMPPAPSFGAVLGSWRVDAFALAAAAALVLVWWRPASPRRERWASALLLAGVALALLVTCGPLAVYAKVLASAHLIEHVLLFAVAGPLIGAAFAPPRILAGVCARSRWLLPVLSVVPVALLAAAYAYPPLLRAAMEGHVMHLVLMVGAAVLGAVQVWISAAARRDMAVGPVTAVLAVALPAAGLLACGIVLILGDTALLPSWFGATGRTWRADTLADQRDAGWVIAGLAVVQGLVLAWCARGGSTTGSPR</sequence>
<evidence type="ECO:0000256" key="7">
    <source>
        <dbReference type="SAM" id="Phobius"/>
    </source>
</evidence>
<feature type="transmembrane region" description="Helical" evidence="7">
    <location>
        <begin position="450"/>
        <end position="467"/>
    </location>
</feature>
<keyword evidence="4 7" id="KW-1133">Transmembrane helix</keyword>
<feature type="transmembrane region" description="Helical" evidence="7">
    <location>
        <begin position="384"/>
        <end position="404"/>
    </location>
</feature>
<feature type="transmembrane region" description="Helical" evidence="7">
    <location>
        <begin position="284"/>
        <end position="304"/>
    </location>
</feature>
<feature type="transmembrane region" description="Helical" evidence="7">
    <location>
        <begin position="251"/>
        <end position="272"/>
    </location>
</feature>
<feature type="transmembrane region" description="Helical" evidence="7">
    <location>
        <begin position="416"/>
        <end position="438"/>
    </location>
</feature>
<comment type="subcellular location">
    <subcellularLocation>
        <location evidence="1">Cell membrane</location>
        <topology evidence="1">Multi-pass membrane protein</topology>
    </subcellularLocation>
</comment>
<comment type="caution">
    <text evidence="10">The sequence shown here is derived from an EMBL/GenBank/DDBJ whole genome shotgun (WGS) entry which is preliminary data.</text>
</comment>
<name>A0ABT0QXH0_9MICO</name>
<dbReference type="InterPro" id="IPR019108">
    <property type="entry name" value="Caa3_assmbl_CtaG-rel"/>
</dbReference>
<feature type="transmembrane region" description="Helical" evidence="7">
    <location>
        <begin position="187"/>
        <end position="207"/>
    </location>
</feature>
<protein>
    <submittedName>
        <fullName evidence="10">CopD family protein</fullName>
    </submittedName>
</protein>
<dbReference type="Pfam" id="PF09678">
    <property type="entry name" value="Caa3_CtaG"/>
    <property type="match status" value="1"/>
</dbReference>
<evidence type="ECO:0000256" key="2">
    <source>
        <dbReference type="ARBA" id="ARBA00022475"/>
    </source>
</evidence>
<accession>A0ABT0QXH0</accession>
<dbReference type="InterPro" id="IPR032694">
    <property type="entry name" value="CopC/D"/>
</dbReference>
<keyword evidence="11" id="KW-1185">Reference proteome</keyword>
<feature type="transmembrane region" description="Helical" evidence="7">
    <location>
        <begin position="592"/>
        <end position="611"/>
    </location>
</feature>
<evidence type="ECO:0000256" key="1">
    <source>
        <dbReference type="ARBA" id="ARBA00004651"/>
    </source>
</evidence>
<feature type="transmembrane region" description="Helical" evidence="7">
    <location>
        <begin position="127"/>
        <end position="147"/>
    </location>
</feature>
<evidence type="ECO:0000313" key="11">
    <source>
        <dbReference type="Proteomes" id="UP001203761"/>
    </source>
</evidence>
<evidence type="ECO:0000256" key="3">
    <source>
        <dbReference type="ARBA" id="ARBA00022692"/>
    </source>
</evidence>
<feature type="transmembrane region" description="Helical" evidence="7">
    <location>
        <begin position="82"/>
        <end position="107"/>
    </location>
</feature>
<feature type="transmembrane region" description="Helical" evidence="7">
    <location>
        <begin position="479"/>
        <end position="498"/>
    </location>
</feature>
<evidence type="ECO:0000313" key="10">
    <source>
        <dbReference type="EMBL" id="MCL6422370.1"/>
    </source>
</evidence>
<feature type="transmembrane region" description="Helical" evidence="7">
    <location>
        <begin position="541"/>
        <end position="564"/>
    </location>
</feature>
<dbReference type="PANTHER" id="PTHR34820:SF4">
    <property type="entry name" value="INNER MEMBRANE PROTEIN YEBZ"/>
    <property type="match status" value="1"/>
</dbReference>
<evidence type="ECO:0000256" key="8">
    <source>
        <dbReference type="SAM" id="SignalP"/>
    </source>
</evidence>
<evidence type="ECO:0000259" key="9">
    <source>
        <dbReference type="Pfam" id="PF05425"/>
    </source>
</evidence>
<feature type="transmembrane region" description="Helical" evidence="7">
    <location>
        <begin position="154"/>
        <end position="175"/>
    </location>
</feature>
<feature type="transmembrane region" description="Helical" evidence="7">
    <location>
        <begin position="330"/>
        <end position="349"/>
    </location>
</feature>
<evidence type="ECO:0000256" key="5">
    <source>
        <dbReference type="ARBA" id="ARBA00023136"/>
    </source>
</evidence>
<evidence type="ECO:0000256" key="6">
    <source>
        <dbReference type="SAM" id="MobiDB-lite"/>
    </source>
</evidence>
<feature type="transmembrane region" description="Helical" evidence="7">
    <location>
        <begin position="50"/>
        <end position="70"/>
    </location>
</feature>
<organism evidence="10 11">
    <name type="scientific">Brachybacterium equifaecis</name>
    <dbReference type="NCBI Taxonomy" id="2910770"/>
    <lineage>
        <taxon>Bacteria</taxon>
        <taxon>Bacillati</taxon>
        <taxon>Actinomycetota</taxon>
        <taxon>Actinomycetes</taxon>
        <taxon>Micrococcales</taxon>
        <taxon>Dermabacteraceae</taxon>
        <taxon>Brachybacterium</taxon>
    </lineage>
</organism>
<keyword evidence="2" id="KW-1003">Cell membrane</keyword>
<keyword evidence="8" id="KW-0732">Signal</keyword>
<feature type="region of interest" description="Disordered" evidence="6">
    <location>
        <begin position="218"/>
        <end position="237"/>
    </location>
</feature>
<feature type="domain" description="Copper resistance protein D" evidence="9">
    <location>
        <begin position="246"/>
        <end position="347"/>
    </location>
</feature>
<dbReference type="EMBL" id="JAKNCJ010000001">
    <property type="protein sequence ID" value="MCL6422370.1"/>
    <property type="molecule type" value="Genomic_DNA"/>
</dbReference>
<feature type="chain" id="PRO_5046427855" evidence="8">
    <location>
        <begin position="27"/>
        <end position="621"/>
    </location>
</feature>
<proteinExistence type="predicted"/>
<gene>
    <name evidence="10" type="ORF">Bequi_03055</name>
</gene>
<dbReference type="Pfam" id="PF05425">
    <property type="entry name" value="CopD"/>
    <property type="match status" value="1"/>
</dbReference>
<evidence type="ECO:0000256" key="4">
    <source>
        <dbReference type="ARBA" id="ARBA00022989"/>
    </source>
</evidence>
<keyword evidence="5 7" id="KW-0472">Membrane</keyword>